<evidence type="ECO:0000313" key="2">
    <source>
        <dbReference type="Proteomes" id="UP001283361"/>
    </source>
</evidence>
<sequence length="109" mass="12163">MKAFWPSSKHGFLSPSTTVRGFLELLIRSSHALTRANAQSGPPRILENVTLLTRDRRAGGREGSGRRGGDVAFGAGFSLIRAVNLSNYCPVKICRQDLHENIWRMILLW</sequence>
<accession>A0AAE0ZC29</accession>
<dbReference type="EMBL" id="JAWDGP010004202">
    <property type="protein sequence ID" value="KAK3766714.1"/>
    <property type="molecule type" value="Genomic_DNA"/>
</dbReference>
<gene>
    <name evidence="1" type="ORF">RRG08_046011</name>
</gene>
<evidence type="ECO:0000313" key="1">
    <source>
        <dbReference type="EMBL" id="KAK3766714.1"/>
    </source>
</evidence>
<dbReference type="Proteomes" id="UP001283361">
    <property type="component" value="Unassembled WGS sequence"/>
</dbReference>
<keyword evidence="2" id="KW-1185">Reference proteome</keyword>
<dbReference type="AlphaFoldDB" id="A0AAE0ZC29"/>
<protein>
    <submittedName>
        <fullName evidence="1">Uncharacterized protein</fullName>
    </submittedName>
</protein>
<proteinExistence type="predicted"/>
<comment type="caution">
    <text evidence="1">The sequence shown here is derived from an EMBL/GenBank/DDBJ whole genome shotgun (WGS) entry which is preliminary data.</text>
</comment>
<reference evidence="1" key="1">
    <citation type="journal article" date="2023" name="G3 (Bethesda)">
        <title>A reference genome for the long-term kleptoplast-retaining sea slug Elysia crispata morphotype clarki.</title>
        <authorList>
            <person name="Eastman K.E."/>
            <person name="Pendleton A.L."/>
            <person name="Shaikh M.A."/>
            <person name="Suttiyut T."/>
            <person name="Ogas R."/>
            <person name="Tomko P."/>
            <person name="Gavelis G."/>
            <person name="Widhalm J.R."/>
            <person name="Wisecaver J.H."/>
        </authorList>
    </citation>
    <scope>NUCLEOTIDE SEQUENCE</scope>
    <source>
        <strain evidence="1">ECLA1</strain>
    </source>
</reference>
<organism evidence="1 2">
    <name type="scientific">Elysia crispata</name>
    <name type="common">lettuce slug</name>
    <dbReference type="NCBI Taxonomy" id="231223"/>
    <lineage>
        <taxon>Eukaryota</taxon>
        <taxon>Metazoa</taxon>
        <taxon>Spiralia</taxon>
        <taxon>Lophotrochozoa</taxon>
        <taxon>Mollusca</taxon>
        <taxon>Gastropoda</taxon>
        <taxon>Heterobranchia</taxon>
        <taxon>Euthyneura</taxon>
        <taxon>Panpulmonata</taxon>
        <taxon>Sacoglossa</taxon>
        <taxon>Placobranchoidea</taxon>
        <taxon>Plakobranchidae</taxon>
        <taxon>Elysia</taxon>
    </lineage>
</organism>
<name>A0AAE0ZC29_9GAST</name>